<dbReference type="PROSITE" id="PS51257">
    <property type="entry name" value="PROKAR_LIPOPROTEIN"/>
    <property type="match status" value="1"/>
</dbReference>
<proteinExistence type="predicted"/>
<feature type="compositionally biased region" description="Acidic residues" evidence="1">
    <location>
        <begin position="79"/>
        <end position="100"/>
    </location>
</feature>
<evidence type="ECO:0000256" key="2">
    <source>
        <dbReference type="SAM" id="SignalP"/>
    </source>
</evidence>
<feature type="chain" id="PRO_5043783824" evidence="2">
    <location>
        <begin position="23"/>
        <end position="158"/>
    </location>
</feature>
<evidence type="ECO:0000256" key="1">
    <source>
        <dbReference type="SAM" id="MobiDB-lite"/>
    </source>
</evidence>
<dbReference type="AlphaFoldDB" id="A0AAU7AQ98"/>
<feature type="signal peptide" evidence="2">
    <location>
        <begin position="1"/>
        <end position="22"/>
    </location>
</feature>
<name>A0AAU7AQ98_9ACTN</name>
<sequence length="158" mass="16588">MSVPRRLSPALAAAAAVLAGCASEPTAVVDKDAVLRVKVDEYRITPQNITVQATTNPQRIKVVATNVGKLTHTVKIERVEDEDEEPDEEAVVAPVEEEPDIVGTQAGNAPPGGEARSGGEDGDDLLLEPGEYRLADTIGNHENLGAYGSLTILPPKTG</sequence>
<reference evidence="3" key="1">
    <citation type="submission" date="2022-12" db="EMBL/GenBank/DDBJ databases">
        <title>Paraconexibacter alkalitolerans sp. nov. and Baekduia alba sp. nov., isolated from soil and emended description of the genera Paraconexibacter (Chun et al., 2020) and Baekduia (An et al., 2020).</title>
        <authorList>
            <person name="Vieira S."/>
            <person name="Huber K.J."/>
            <person name="Geppert A."/>
            <person name="Wolf J."/>
            <person name="Neumann-Schaal M."/>
            <person name="Muesken M."/>
            <person name="Overmann J."/>
        </authorList>
    </citation>
    <scope>NUCLEOTIDE SEQUENCE</scope>
    <source>
        <strain evidence="3">AEG42_29</strain>
    </source>
</reference>
<dbReference type="KEGG" id="parq:DSM112329_00686"/>
<dbReference type="RefSeq" id="WP_354700412.1">
    <property type="nucleotide sequence ID" value="NZ_CP114014.1"/>
</dbReference>
<keyword evidence="2" id="KW-0732">Signal</keyword>
<protein>
    <submittedName>
        <fullName evidence="3">Uncharacterized protein</fullName>
    </submittedName>
</protein>
<evidence type="ECO:0000313" key="3">
    <source>
        <dbReference type="EMBL" id="XAY03863.1"/>
    </source>
</evidence>
<organism evidence="3">
    <name type="scientific">Paraconexibacter sp. AEG42_29</name>
    <dbReference type="NCBI Taxonomy" id="2997339"/>
    <lineage>
        <taxon>Bacteria</taxon>
        <taxon>Bacillati</taxon>
        <taxon>Actinomycetota</taxon>
        <taxon>Thermoleophilia</taxon>
        <taxon>Solirubrobacterales</taxon>
        <taxon>Paraconexibacteraceae</taxon>
        <taxon>Paraconexibacter</taxon>
    </lineage>
</organism>
<gene>
    <name evidence="3" type="ORF">DSM112329_00686</name>
</gene>
<feature type="region of interest" description="Disordered" evidence="1">
    <location>
        <begin position="79"/>
        <end position="126"/>
    </location>
</feature>
<dbReference type="EMBL" id="CP114014">
    <property type="protein sequence ID" value="XAY03863.1"/>
    <property type="molecule type" value="Genomic_DNA"/>
</dbReference>
<accession>A0AAU7AQ98</accession>